<name>Q0RVY5_RHOJR</name>
<feature type="domain" description="HTH luxR-type" evidence="4">
    <location>
        <begin position="1015"/>
        <end position="1080"/>
    </location>
</feature>
<dbReference type="GO" id="GO:0004674">
    <property type="term" value="F:protein serine/threonine kinase activity"/>
    <property type="evidence" value="ECO:0007669"/>
    <property type="project" value="UniProtKB-EC"/>
</dbReference>
<keyword evidence="5" id="KW-0418">Kinase</keyword>
<feature type="binding site" evidence="1">
    <location>
        <position position="55"/>
    </location>
    <ligand>
        <name>ATP</name>
        <dbReference type="ChEBI" id="CHEBI:30616"/>
    </ligand>
</feature>
<dbReference type="OrthoDB" id="136365at2"/>
<accession>Q0RVY5</accession>
<dbReference type="AlphaFoldDB" id="Q0RVY5"/>
<dbReference type="EC" id="2.7.11.1" evidence="5"/>
<dbReference type="SUPFAM" id="SSF52540">
    <property type="entry name" value="P-loop containing nucleoside triphosphate hydrolases"/>
    <property type="match status" value="1"/>
</dbReference>
<evidence type="ECO:0000313" key="6">
    <source>
        <dbReference type="Proteomes" id="UP000008710"/>
    </source>
</evidence>
<dbReference type="Proteomes" id="UP000008710">
    <property type="component" value="Plasmid pRHL2"/>
</dbReference>
<dbReference type="PANTHER" id="PTHR47691:SF3">
    <property type="entry name" value="HTH-TYPE TRANSCRIPTIONAL REGULATOR RV0890C-RELATED"/>
    <property type="match status" value="1"/>
</dbReference>
<reference evidence="6" key="1">
    <citation type="journal article" date="2006" name="Proc. Natl. Acad. Sci. U.S.A.">
        <title>The complete genome of Rhodococcus sp. RHA1 provides insights into a catabolic powerhouse.</title>
        <authorList>
            <person name="McLeod M.P."/>
            <person name="Warren R.L."/>
            <person name="Hsiao W.W.L."/>
            <person name="Araki N."/>
            <person name="Myhre M."/>
            <person name="Fernandes C."/>
            <person name="Miyazawa D."/>
            <person name="Wong W."/>
            <person name="Lillquist A.L."/>
            <person name="Wang D."/>
            <person name="Dosanjh M."/>
            <person name="Hara H."/>
            <person name="Petrescu A."/>
            <person name="Morin R.D."/>
            <person name="Yang G."/>
            <person name="Stott J.M."/>
            <person name="Schein J.E."/>
            <person name="Shin H."/>
            <person name="Smailus D."/>
            <person name="Siddiqui A.S."/>
            <person name="Marra M.A."/>
            <person name="Jones S.J.M."/>
            <person name="Holt R."/>
            <person name="Brinkman F.S.L."/>
            <person name="Miyauchi K."/>
            <person name="Fukuda M."/>
            <person name="Davies J.E."/>
            <person name="Mohn W.W."/>
            <person name="Eltis L.D."/>
        </authorList>
    </citation>
    <scope>NUCLEOTIDE SEQUENCE [LARGE SCALE GENOMIC DNA]</scope>
    <source>
        <strain evidence="6">RHA1</strain>
    </source>
</reference>
<dbReference type="Pfam" id="PF00069">
    <property type="entry name" value="Pkinase"/>
    <property type="match status" value="1"/>
</dbReference>
<organism evidence="5 6">
    <name type="scientific">Rhodococcus jostii (strain RHA1)</name>
    <dbReference type="NCBI Taxonomy" id="101510"/>
    <lineage>
        <taxon>Bacteria</taxon>
        <taxon>Bacillati</taxon>
        <taxon>Actinomycetota</taxon>
        <taxon>Actinomycetes</taxon>
        <taxon>Mycobacteriales</taxon>
        <taxon>Nocardiaceae</taxon>
        <taxon>Rhodococcus</taxon>
    </lineage>
</organism>
<dbReference type="RefSeq" id="WP_011600188.1">
    <property type="nucleotide sequence ID" value="NC_008270.1"/>
</dbReference>
<dbReference type="SUPFAM" id="SSF56112">
    <property type="entry name" value="Protein kinase-like (PK-like)"/>
    <property type="match status" value="1"/>
</dbReference>
<dbReference type="PATRIC" id="fig|101510.16.peg.8751"/>
<protein>
    <submittedName>
        <fullName evidence="5">Protein kinase/ transcriptional regulator, LuxR family</fullName>
        <ecNumber evidence="5">2.7.11.1</ecNumber>
    </submittedName>
</protein>
<keyword evidence="5" id="KW-0808">Transferase</keyword>
<dbReference type="GO" id="GO:0006355">
    <property type="term" value="P:regulation of DNA-templated transcription"/>
    <property type="evidence" value="ECO:0007669"/>
    <property type="project" value="InterPro"/>
</dbReference>
<dbReference type="InterPro" id="IPR000719">
    <property type="entry name" value="Prot_kinase_dom"/>
</dbReference>
<dbReference type="CDD" id="cd14014">
    <property type="entry name" value="STKc_PknB_like"/>
    <property type="match status" value="1"/>
</dbReference>
<dbReference type="Gene3D" id="3.40.50.300">
    <property type="entry name" value="P-loop containing nucleotide triphosphate hydrolases"/>
    <property type="match status" value="1"/>
</dbReference>
<dbReference type="Pfam" id="PF25872">
    <property type="entry name" value="HTH_77"/>
    <property type="match status" value="1"/>
</dbReference>
<dbReference type="SMART" id="SM00028">
    <property type="entry name" value="TPR"/>
    <property type="match status" value="2"/>
</dbReference>
<dbReference type="Gene3D" id="1.10.510.10">
    <property type="entry name" value="Transferase(Phosphotransferase) domain 1"/>
    <property type="match status" value="1"/>
</dbReference>
<dbReference type="PROSITE" id="PS00107">
    <property type="entry name" value="PROTEIN_KINASE_ATP"/>
    <property type="match status" value="1"/>
</dbReference>
<dbReference type="GO" id="GO:0003677">
    <property type="term" value="F:DNA binding"/>
    <property type="evidence" value="ECO:0007669"/>
    <property type="project" value="InterPro"/>
</dbReference>
<dbReference type="InterPro" id="IPR002182">
    <property type="entry name" value="NB-ARC"/>
</dbReference>
<dbReference type="GO" id="GO:0043531">
    <property type="term" value="F:ADP binding"/>
    <property type="evidence" value="ECO:0007669"/>
    <property type="project" value="InterPro"/>
</dbReference>
<dbReference type="InterPro" id="IPR016032">
    <property type="entry name" value="Sig_transdc_resp-reg_C-effctor"/>
</dbReference>
<dbReference type="SUPFAM" id="SSF48452">
    <property type="entry name" value="TPR-like"/>
    <property type="match status" value="1"/>
</dbReference>
<dbReference type="HOGENOM" id="CLU_004665_5_3_11"/>
<dbReference type="KEGG" id="rha:RHA1_ro10362"/>
<dbReference type="GO" id="GO:0005524">
    <property type="term" value="F:ATP binding"/>
    <property type="evidence" value="ECO:0007669"/>
    <property type="project" value="UniProtKB-UniRule"/>
</dbReference>
<feature type="region of interest" description="Disordered" evidence="2">
    <location>
        <begin position="295"/>
        <end position="325"/>
    </location>
</feature>
<dbReference type="InterPro" id="IPR027417">
    <property type="entry name" value="P-loop_NTPase"/>
</dbReference>
<dbReference type="InterPro" id="IPR000792">
    <property type="entry name" value="Tscrpt_reg_LuxR_C"/>
</dbReference>
<dbReference type="InterPro" id="IPR019734">
    <property type="entry name" value="TPR_rpt"/>
</dbReference>
<dbReference type="SUPFAM" id="SSF46894">
    <property type="entry name" value="C-terminal effector domain of the bipartite response regulators"/>
    <property type="match status" value="1"/>
</dbReference>
<evidence type="ECO:0000256" key="1">
    <source>
        <dbReference type="PROSITE-ProRule" id="PRU10141"/>
    </source>
</evidence>
<dbReference type="Pfam" id="PF00931">
    <property type="entry name" value="NB-ARC"/>
    <property type="match status" value="1"/>
</dbReference>
<geneLocation type="plasmid" evidence="5 6">
    <name>pRHL2</name>
</geneLocation>
<dbReference type="CDD" id="cd06170">
    <property type="entry name" value="LuxR_C_like"/>
    <property type="match status" value="1"/>
</dbReference>
<dbReference type="Gene3D" id="1.25.40.10">
    <property type="entry name" value="Tetratricopeptide repeat domain"/>
    <property type="match status" value="1"/>
</dbReference>
<dbReference type="PROSITE" id="PS50011">
    <property type="entry name" value="PROTEIN_KINASE_DOM"/>
    <property type="match status" value="1"/>
</dbReference>
<evidence type="ECO:0000259" key="4">
    <source>
        <dbReference type="PROSITE" id="PS50043"/>
    </source>
</evidence>
<evidence type="ECO:0000313" key="5">
    <source>
        <dbReference type="EMBL" id="ABH00551.1"/>
    </source>
</evidence>
<dbReference type="EMBL" id="CP000433">
    <property type="protein sequence ID" value="ABH00551.1"/>
    <property type="molecule type" value="Genomic_DNA"/>
</dbReference>
<dbReference type="PANTHER" id="PTHR47691">
    <property type="entry name" value="REGULATOR-RELATED"/>
    <property type="match status" value="1"/>
</dbReference>
<evidence type="ECO:0000256" key="2">
    <source>
        <dbReference type="SAM" id="MobiDB-lite"/>
    </source>
</evidence>
<dbReference type="InterPro" id="IPR058852">
    <property type="entry name" value="HTH_77"/>
</dbReference>
<dbReference type="PROSITE" id="PS50043">
    <property type="entry name" value="HTH_LUXR_2"/>
    <property type="match status" value="1"/>
</dbReference>
<keyword evidence="1" id="KW-0547">Nucleotide-binding</keyword>
<keyword evidence="1" id="KW-0067">ATP-binding</keyword>
<sequence length="1082" mass="117589">MDEDDPLRTQRAGAVNIASDLRSAGFGDASEIGRGGFGVVYRCVQTVLHRTVAVKVLTADVGDPNWKRFLREERVMGQLTGHPNIVSALQVGVTEGGRPFIVMPYHEQGSLDDRIRRHGPLPLEEVLRLGVRLAGALETAHRLGIVHRDVKPANILRTDYGEPALTDFGIARIAGAFESATGVITGSPAFIAPEVLSGQAPSPAADIYGLGATLFCAHTGHAVFERRSGEQVLAQFLRLATEPAPGLREQDLPDDVAAAIERAMARAPQDRQASAAVLGEELRDAEQRHGYPASEMALHDPADTKPPGRTPTPPENRPRTASRIRGDSPLELTSFIGRRSELSEAKNLLGSSRLVTLTGIGGVGKTRLALKVAASAQRGFADGAWLVELDETVDHSLVIEKVAAIFGLRDQAARRTEDVLVEFLSSREVLLLLDNCEQAVGAVAGLSATLLRACPRIRILATSREALGVGGEAVLRVPPLTVPDPNPPAIRGLSRYDAVALFVERAVTMVPTFTLNEDNYTAVARICHRLDGLPLPIELAAARLRVLSPEQILQRLSDRFALLTRGSRSAPSRQQTLRLCIDWSYDLCNAAEQLVWSRLSVFVESIDLDAAEQVCGEGLTSEELLDLVTALVDKSILVREEHGTAVRFRLLETLRDYGREQAQHAGEYQDLRRRHRDWYRGLALSGEAEWISSRQLEWIATFDREQANLREAMEFCVSDNPEAGLTMAAALYPFWLARGSVGEGRRWLDRLLSVDAGTPTLGRVKGLFADSVLAVVQGDLERGADLVAEGHRLGPHLQDPLAQDLINLAAGILALFSNDLLQACPILEDAVEAFRTRDTPALQIDALDSLGVAYELRGDPAQALKCYEQVRAITESCGEVVYRSQALCSMAVAVWMQGDSLGATSLLGQSLKLSQQLSDRMTAAACLDLLAWITANDDVRRAAVLMGAADELARSVGCVPVMFPNRAVHHEDCIRTVRRALGLQGFEDGLRKGRVLDLDAAIAYALGNTSTPQPLADAPTNLTKRERQVAELVAEGLTNRKIADRLVISPRTAQGHVEHVLTKLGFTSRAQIAAWVTEQTHR</sequence>
<proteinExistence type="predicted"/>
<evidence type="ECO:0000259" key="3">
    <source>
        <dbReference type="PROSITE" id="PS50011"/>
    </source>
</evidence>
<feature type="domain" description="Protein kinase" evidence="3">
    <location>
        <begin position="26"/>
        <end position="292"/>
    </location>
</feature>
<dbReference type="PRINTS" id="PR00364">
    <property type="entry name" value="DISEASERSIST"/>
</dbReference>
<dbReference type="SMART" id="SM00421">
    <property type="entry name" value="HTH_LUXR"/>
    <property type="match status" value="1"/>
</dbReference>
<dbReference type="Gene3D" id="1.10.10.10">
    <property type="entry name" value="Winged helix-like DNA-binding domain superfamily/Winged helix DNA-binding domain"/>
    <property type="match status" value="1"/>
</dbReference>
<dbReference type="InterPro" id="IPR011990">
    <property type="entry name" value="TPR-like_helical_dom_sf"/>
</dbReference>
<dbReference type="InterPro" id="IPR011009">
    <property type="entry name" value="Kinase-like_dom_sf"/>
</dbReference>
<dbReference type="Pfam" id="PF00196">
    <property type="entry name" value="GerE"/>
    <property type="match status" value="1"/>
</dbReference>
<dbReference type="PRINTS" id="PR00038">
    <property type="entry name" value="HTHLUXR"/>
</dbReference>
<dbReference type="InterPro" id="IPR017441">
    <property type="entry name" value="Protein_kinase_ATP_BS"/>
</dbReference>
<dbReference type="SMART" id="SM00220">
    <property type="entry name" value="S_TKc"/>
    <property type="match status" value="1"/>
</dbReference>
<keyword evidence="5" id="KW-0614">Plasmid</keyword>
<dbReference type="InterPro" id="IPR036388">
    <property type="entry name" value="WH-like_DNA-bd_sf"/>
</dbReference>
<gene>
    <name evidence="5" type="ordered locus">RHA1_ro10362</name>
</gene>